<accession>A0A0C1Y7V3</accession>
<dbReference type="PANTHER" id="PTHR37694">
    <property type="entry name" value="SLR8022 PROTEIN"/>
    <property type="match status" value="1"/>
</dbReference>
<protein>
    <recommendedName>
        <fullName evidence="1">Cupin type-2 domain-containing protein</fullName>
    </recommendedName>
</protein>
<dbReference type="Gene3D" id="2.60.120.10">
    <property type="entry name" value="Jelly Rolls"/>
    <property type="match status" value="1"/>
</dbReference>
<name>A0A0C1Y7V3_9BURK</name>
<organism evidence="2 3">
    <name type="scientific">Noviherbaspirillum autotrophicum</name>
    <dbReference type="NCBI Taxonomy" id="709839"/>
    <lineage>
        <taxon>Bacteria</taxon>
        <taxon>Pseudomonadati</taxon>
        <taxon>Pseudomonadota</taxon>
        <taxon>Betaproteobacteria</taxon>
        <taxon>Burkholderiales</taxon>
        <taxon>Oxalobacteraceae</taxon>
        <taxon>Noviherbaspirillum</taxon>
    </lineage>
</organism>
<dbReference type="InterPro" id="IPR011051">
    <property type="entry name" value="RmlC_Cupin_sf"/>
</dbReference>
<dbReference type="Proteomes" id="UP000031572">
    <property type="component" value="Unassembled WGS sequence"/>
</dbReference>
<dbReference type="InterPro" id="IPR013096">
    <property type="entry name" value="Cupin_2"/>
</dbReference>
<sequence length="109" mass="12136">MLHHATSGELIDVRPLADKLPQSISTALLRTDNLEVMRLVLPADKSMPEHHVPGEITLLCLEGTVELQAHDKTQVLQQGQMIYLIGNVPYALRALEDSSVLMTMLRKPE</sequence>
<gene>
    <name evidence="2" type="ORF">TSA66_22540</name>
</gene>
<dbReference type="SUPFAM" id="SSF51182">
    <property type="entry name" value="RmlC-like cupins"/>
    <property type="match status" value="1"/>
</dbReference>
<feature type="domain" description="Cupin type-2" evidence="1">
    <location>
        <begin position="40"/>
        <end position="103"/>
    </location>
</feature>
<evidence type="ECO:0000259" key="1">
    <source>
        <dbReference type="Pfam" id="PF07883"/>
    </source>
</evidence>
<evidence type="ECO:0000313" key="2">
    <source>
        <dbReference type="EMBL" id="KIF82973.1"/>
    </source>
</evidence>
<dbReference type="EMBL" id="JWJG01000028">
    <property type="protein sequence ID" value="KIF82973.1"/>
    <property type="molecule type" value="Genomic_DNA"/>
</dbReference>
<dbReference type="AlphaFoldDB" id="A0A0C1Y7V3"/>
<dbReference type="RefSeq" id="WP_040041604.1">
    <property type="nucleotide sequence ID" value="NZ_JWJG01000028.1"/>
</dbReference>
<dbReference type="CDD" id="cd02230">
    <property type="entry name" value="cupin_HP0902-like"/>
    <property type="match status" value="1"/>
</dbReference>
<dbReference type="OrthoDB" id="8265259at2"/>
<dbReference type="InterPro" id="IPR014710">
    <property type="entry name" value="RmlC-like_jellyroll"/>
</dbReference>
<keyword evidence="3" id="KW-1185">Reference proteome</keyword>
<dbReference type="STRING" id="709839.TSA66_22540"/>
<proteinExistence type="predicted"/>
<dbReference type="PANTHER" id="PTHR37694:SF1">
    <property type="entry name" value="SLR8022 PROTEIN"/>
    <property type="match status" value="1"/>
</dbReference>
<reference evidence="2 3" key="1">
    <citation type="submission" date="2014-12" db="EMBL/GenBank/DDBJ databases">
        <title>Denitrispirillum autotrophicum gen. nov., sp. nov., Denitrifying, Facultatively Autotrophic Bacteria Isolated from Rice Paddy Soil.</title>
        <authorList>
            <person name="Ishii S."/>
            <person name="Ashida N."/>
            <person name="Ohno H."/>
            <person name="Otsuka S."/>
            <person name="Yokota A."/>
            <person name="Senoo K."/>
        </authorList>
    </citation>
    <scope>NUCLEOTIDE SEQUENCE [LARGE SCALE GENOMIC DNA]</scope>
    <source>
        <strain evidence="2 3">TSA66</strain>
    </source>
</reference>
<comment type="caution">
    <text evidence="2">The sequence shown here is derived from an EMBL/GenBank/DDBJ whole genome shotgun (WGS) entry which is preliminary data.</text>
</comment>
<dbReference type="Pfam" id="PF07883">
    <property type="entry name" value="Cupin_2"/>
    <property type="match status" value="1"/>
</dbReference>
<evidence type="ECO:0000313" key="3">
    <source>
        <dbReference type="Proteomes" id="UP000031572"/>
    </source>
</evidence>